<organism evidence="1 2">
    <name type="scientific">Nocardioides nanhaiensis</name>
    <dbReference type="NCBI Taxonomy" id="1476871"/>
    <lineage>
        <taxon>Bacteria</taxon>
        <taxon>Bacillati</taxon>
        <taxon>Actinomycetota</taxon>
        <taxon>Actinomycetes</taxon>
        <taxon>Propionibacteriales</taxon>
        <taxon>Nocardioidaceae</taxon>
        <taxon>Nocardioides</taxon>
    </lineage>
</organism>
<gene>
    <name evidence="1" type="ORF">GCM10023226_40990</name>
</gene>
<evidence type="ECO:0000313" key="1">
    <source>
        <dbReference type="EMBL" id="GAA4698235.1"/>
    </source>
</evidence>
<accession>A0ABP8WZU5</accession>
<proteinExistence type="predicted"/>
<evidence type="ECO:0000313" key="2">
    <source>
        <dbReference type="Proteomes" id="UP001500621"/>
    </source>
</evidence>
<name>A0ABP8WZU5_9ACTN</name>
<protein>
    <submittedName>
        <fullName evidence="1">Uncharacterized protein</fullName>
    </submittedName>
</protein>
<reference evidence="2" key="1">
    <citation type="journal article" date="2019" name="Int. J. Syst. Evol. Microbiol.">
        <title>The Global Catalogue of Microorganisms (GCM) 10K type strain sequencing project: providing services to taxonomists for standard genome sequencing and annotation.</title>
        <authorList>
            <consortium name="The Broad Institute Genomics Platform"/>
            <consortium name="The Broad Institute Genome Sequencing Center for Infectious Disease"/>
            <person name="Wu L."/>
            <person name="Ma J."/>
        </authorList>
    </citation>
    <scope>NUCLEOTIDE SEQUENCE [LARGE SCALE GENOMIC DNA]</scope>
    <source>
        <strain evidence="2">JCM 18127</strain>
    </source>
</reference>
<dbReference type="EMBL" id="BAABIM010000005">
    <property type="protein sequence ID" value="GAA4698235.1"/>
    <property type="molecule type" value="Genomic_DNA"/>
</dbReference>
<comment type="caution">
    <text evidence="1">The sequence shown here is derived from an EMBL/GenBank/DDBJ whole genome shotgun (WGS) entry which is preliminary data.</text>
</comment>
<dbReference type="RefSeq" id="WP_345271764.1">
    <property type="nucleotide sequence ID" value="NZ_BAABIM010000005.1"/>
</dbReference>
<dbReference type="Proteomes" id="UP001500621">
    <property type="component" value="Unassembled WGS sequence"/>
</dbReference>
<sequence>MAALIDLLPVAVGALLGFGFSQFGKASEERRSAERARLLAEKQRVVELLVCLTGWHDSLRTYLRYRFLDLTDPVKQQFMQSVLDDIATVTSAFDRLFAEVELLGPRWLIDRGTLERLEEHVRGNYGVVTRVIGLREEGVVDHVERLLESGERLSRELIRVSREEFTPRRRRLAFWKGQPPEPQELP</sequence>
<keyword evidence="2" id="KW-1185">Reference proteome</keyword>